<dbReference type="Gene3D" id="1.10.1400.10">
    <property type="match status" value="1"/>
</dbReference>
<evidence type="ECO:0000256" key="3">
    <source>
        <dbReference type="ARBA" id="ARBA00023145"/>
    </source>
</evidence>
<dbReference type="STRING" id="208480.SAMN02910418_01105"/>
<dbReference type="GO" id="GO:0046872">
    <property type="term" value="F:metal ion binding"/>
    <property type="evidence" value="ECO:0007669"/>
    <property type="project" value="UniProtKB-KW"/>
</dbReference>
<comment type="caution">
    <text evidence="7">The sequence shown here is derived from an EMBL/GenBank/DDBJ whole genome shotgun (WGS) entry which is preliminary data.</text>
</comment>
<dbReference type="InterPro" id="IPR002692">
    <property type="entry name" value="S45"/>
</dbReference>
<keyword evidence="6" id="KW-0472">Membrane</keyword>
<evidence type="ECO:0000313" key="7">
    <source>
        <dbReference type="EMBL" id="OKL54761.1"/>
    </source>
</evidence>
<reference evidence="8" key="1">
    <citation type="submission" date="2016-12" db="EMBL/GenBank/DDBJ databases">
        <authorList>
            <person name="Meng X."/>
        </authorList>
    </citation>
    <scope>NUCLEOTIDE SEQUENCE [LARGE SCALE GENOMIC DNA]</scope>
    <source>
        <strain evidence="8">DSM 19116</strain>
    </source>
</reference>
<keyword evidence="3" id="KW-0865">Zymogen</keyword>
<dbReference type="CDD" id="cd03747">
    <property type="entry name" value="Ntn_PGA_like"/>
    <property type="match status" value="1"/>
</dbReference>
<keyword evidence="2" id="KW-0378">Hydrolase</keyword>
<dbReference type="Gene3D" id="3.60.20.10">
    <property type="entry name" value="Glutamine Phosphoribosylpyrophosphate, subunit 1, domain 1"/>
    <property type="match status" value="1"/>
</dbReference>
<feature type="binding site" evidence="5">
    <location>
        <position position="371"/>
    </location>
    <ligand>
        <name>Ca(2+)</name>
        <dbReference type="ChEBI" id="CHEBI:29108"/>
    </ligand>
</feature>
<dbReference type="InterPro" id="IPR043146">
    <property type="entry name" value="Penicillin_amidase_N_B-knob"/>
</dbReference>
<dbReference type="InterPro" id="IPR014395">
    <property type="entry name" value="Pen/GL7ACA/AHL_acylase"/>
</dbReference>
<comment type="similarity">
    <text evidence="1">Belongs to the peptidase S45 family.</text>
</comment>
<accession>A0A1Q5Q4P8</accession>
<evidence type="ECO:0000256" key="5">
    <source>
        <dbReference type="PIRSR" id="PIRSR001227-2"/>
    </source>
</evidence>
<name>A0A1Q5Q4P8_9ACTO</name>
<dbReference type="Gene3D" id="2.30.120.10">
    <property type="match status" value="1"/>
</dbReference>
<dbReference type="InterPro" id="IPR043147">
    <property type="entry name" value="Penicillin_amidase_A-knob"/>
</dbReference>
<dbReference type="InterPro" id="IPR023343">
    <property type="entry name" value="Penicillin_amidase_dom1"/>
</dbReference>
<feature type="active site" description="Nucleophile" evidence="4">
    <location>
        <position position="290"/>
    </location>
</feature>
<dbReference type="OrthoDB" id="5240333at2"/>
<keyword evidence="8" id="KW-1185">Reference proteome</keyword>
<proteinExistence type="inferred from homology"/>
<dbReference type="InterPro" id="IPR029055">
    <property type="entry name" value="Ntn_hydrolases_N"/>
</dbReference>
<evidence type="ECO:0000313" key="8">
    <source>
        <dbReference type="Proteomes" id="UP000185628"/>
    </source>
</evidence>
<keyword evidence="5" id="KW-0479">Metal-binding</keyword>
<organism evidence="7 8">
    <name type="scientific">Bowdeniella nasicola</name>
    <dbReference type="NCBI Taxonomy" id="208480"/>
    <lineage>
        <taxon>Bacteria</taxon>
        <taxon>Bacillati</taxon>
        <taxon>Actinomycetota</taxon>
        <taxon>Actinomycetes</taxon>
        <taxon>Actinomycetales</taxon>
        <taxon>Actinomycetaceae</taxon>
        <taxon>Bowdeniella</taxon>
    </lineage>
</organism>
<keyword evidence="5" id="KW-0106">Calcium</keyword>
<evidence type="ECO:0000256" key="1">
    <source>
        <dbReference type="ARBA" id="ARBA00006586"/>
    </source>
</evidence>
<evidence type="ECO:0000256" key="4">
    <source>
        <dbReference type="PIRSR" id="PIRSR001227-1"/>
    </source>
</evidence>
<feature type="binding site" evidence="5">
    <location>
        <position position="201"/>
    </location>
    <ligand>
        <name>Ca(2+)</name>
        <dbReference type="ChEBI" id="CHEBI:29108"/>
    </ligand>
</feature>
<dbReference type="GO" id="GO:0016811">
    <property type="term" value="F:hydrolase activity, acting on carbon-nitrogen (but not peptide) bonds, in linear amides"/>
    <property type="evidence" value="ECO:0007669"/>
    <property type="project" value="InterPro"/>
</dbReference>
<dbReference type="SUPFAM" id="SSF56235">
    <property type="entry name" value="N-terminal nucleophile aminohydrolases (Ntn hydrolases)"/>
    <property type="match status" value="1"/>
</dbReference>
<dbReference type="Gene3D" id="1.10.439.10">
    <property type="entry name" value="Penicillin Amidohydrolase, domain 1"/>
    <property type="match status" value="1"/>
</dbReference>
<dbReference type="EMBL" id="MQVR01000008">
    <property type="protein sequence ID" value="OKL54761.1"/>
    <property type="molecule type" value="Genomic_DNA"/>
</dbReference>
<dbReference type="Pfam" id="PF01804">
    <property type="entry name" value="Penicil_amidase"/>
    <property type="match status" value="1"/>
</dbReference>
<feature type="binding site" evidence="5">
    <location>
        <position position="368"/>
    </location>
    <ligand>
        <name>Ca(2+)</name>
        <dbReference type="ChEBI" id="CHEBI:29108"/>
    </ligand>
</feature>
<gene>
    <name evidence="7" type="ORF">BSZ39_02440</name>
</gene>
<dbReference type="PANTHER" id="PTHR34218">
    <property type="entry name" value="PEPTIDASE S45 PENICILLIN AMIDASE"/>
    <property type="match status" value="1"/>
</dbReference>
<protein>
    <submittedName>
        <fullName evidence="7">Penicillin acylase family protein</fullName>
    </submittedName>
</protein>
<evidence type="ECO:0000256" key="6">
    <source>
        <dbReference type="SAM" id="Phobius"/>
    </source>
</evidence>
<dbReference type="GO" id="GO:0017000">
    <property type="term" value="P:antibiotic biosynthetic process"/>
    <property type="evidence" value="ECO:0007669"/>
    <property type="project" value="InterPro"/>
</dbReference>
<keyword evidence="6" id="KW-0812">Transmembrane</keyword>
<dbReference type="AlphaFoldDB" id="A0A1Q5Q4P8"/>
<sequence>MSSRVAKRVGIYTAIVLVLLLVITAGVGLYTIRRPLPTMDGTIRLSEFSSTVTIERDARGIPTITAETDADLMRAQGYVHAQDRFFEMDYRRHVTSGRMAELVGNVPAAIEADKVIRTLGWRKVAEEEWSLISQESRDLLTAYTEGVNAYLKSREASELGVEYTILGLQAQTPEIERWHPVDSLAWLKAMAWDLKNNFEDELNRAKAYQSLGDADRVEQLYPPYPIDKHAPIVAGPNAPKDPIVPLPNGEQKDSAMGNFADTQVLAALASARKAVQAIPQQIAGGEGTGSNSFVISGKHTDTGKPILANDPHLGVSQPSVWHQVALKCKAKNDNCTFDVSGFSFAGMPGIVIGHNDKLSWGLTNTGADVTDFFLERLTDDGEGYLRGGDTEKLETRTETIKVAGEEEGIPLEIRSTLHGPIVSDVLGGLPEVSTLPVPAGSPSAGSGYAVSLAWTALQPGRTMDAVFAIGRAKTEAEVHAAAATFEVPAQNIVWATTDGDYGYVMPGKIPVRGAVSDAVIPADGAWPRPGWDPAYDWLDYLSGDQLPRVTNPEEGFIVTANQPILAPGQRPFLGKDFDYGYRSQQLRGRISADIAAGTPITTEMAQQYMLDNSNPFAKGLMPAILRLDITDPFITEAIDLLREWEKDGYAQDADSPGAAYFSAVWAHLVSRTFDDDLPDTLSLGNNSKTLAIMINLMDDPQSVWWDDRTTVNVRETRDEILTQALTKARYELTNVQGKDSNRWNWGSLHKFHPQHALLGGEGVPAPVRWLVNPAPVEVSGGSSIVNATGWKIVAGQRERFDYQVTSGPSMRMVADMSNLDNSTWVNLTGNSGHPASPHYTDQIDAWASGEYYPWPFSPDAVTKAATNTLKIEPKS</sequence>
<evidence type="ECO:0000256" key="2">
    <source>
        <dbReference type="ARBA" id="ARBA00022801"/>
    </source>
</evidence>
<feature type="transmembrane region" description="Helical" evidence="6">
    <location>
        <begin position="12"/>
        <end position="32"/>
    </location>
</feature>
<keyword evidence="6" id="KW-1133">Transmembrane helix</keyword>
<dbReference type="PIRSF" id="PIRSF001227">
    <property type="entry name" value="Pen_acylase"/>
    <property type="match status" value="1"/>
</dbReference>
<dbReference type="PANTHER" id="PTHR34218:SF4">
    <property type="entry name" value="ACYL-HOMOSERINE LACTONE ACYLASE QUIP"/>
    <property type="match status" value="1"/>
</dbReference>
<comment type="cofactor">
    <cofactor evidence="5">
        <name>Ca(2+)</name>
        <dbReference type="ChEBI" id="CHEBI:29108"/>
    </cofactor>
    <text evidence="5">Binds 1 Ca(2+) ion per dimer.</text>
</comment>
<dbReference type="Proteomes" id="UP000185628">
    <property type="component" value="Unassembled WGS sequence"/>
</dbReference>